<dbReference type="RefSeq" id="WP_359883062.1">
    <property type="nucleotide sequence ID" value="NZ_JBEYHT010000058.1"/>
</dbReference>
<dbReference type="EMBL" id="AP017424">
    <property type="protein sequence ID" value="BAU87945.1"/>
    <property type="molecule type" value="Genomic_DNA"/>
</dbReference>
<dbReference type="AlphaFoldDB" id="A0A160P9D2"/>
<dbReference type="KEGG" id="slau:SLA_7079"/>
<feature type="region of interest" description="Disordered" evidence="1">
    <location>
        <begin position="29"/>
        <end position="57"/>
    </location>
</feature>
<reference evidence="2 3" key="1">
    <citation type="journal article" date="2016" name="Genome Announc.">
        <title>Complete Genome Sequence of Thiostrepton-Producing Streptomyces laurentii ATCC 31255.</title>
        <authorList>
            <person name="Doi K."/>
            <person name="Fujino Y."/>
            <person name="Nagayoshi Y."/>
            <person name="Ohshima T."/>
            <person name="Ogata S."/>
        </authorList>
    </citation>
    <scope>NUCLEOTIDE SEQUENCE [LARGE SCALE GENOMIC DNA]</scope>
    <source>
        <strain evidence="2 3">ATCC 31255</strain>
    </source>
</reference>
<organism evidence="2 3">
    <name type="scientific">Streptomyces laurentii</name>
    <dbReference type="NCBI Taxonomy" id="39478"/>
    <lineage>
        <taxon>Bacteria</taxon>
        <taxon>Bacillati</taxon>
        <taxon>Actinomycetota</taxon>
        <taxon>Actinomycetes</taxon>
        <taxon>Kitasatosporales</taxon>
        <taxon>Streptomycetaceae</taxon>
        <taxon>Streptomyces</taxon>
    </lineage>
</organism>
<accession>A0A160P9D2</accession>
<name>A0A160P9D2_STRLU</name>
<dbReference type="Proteomes" id="UP000217676">
    <property type="component" value="Chromosome"/>
</dbReference>
<sequence>MAAAGARLRVRDDLLAAVAGLAAADTAVSSGSTTTVGPNGVSTSSGTSVNTSNGPGFTISETTHEVVAGVAGFSMTDTNVTISFN</sequence>
<keyword evidence="3" id="KW-1185">Reference proteome</keyword>
<proteinExistence type="predicted"/>
<evidence type="ECO:0000313" key="2">
    <source>
        <dbReference type="EMBL" id="BAU87945.1"/>
    </source>
</evidence>
<evidence type="ECO:0000256" key="1">
    <source>
        <dbReference type="SAM" id="MobiDB-lite"/>
    </source>
</evidence>
<evidence type="ECO:0000313" key="3">
    <source>
        <dbReference type="Proteomes" id="UP000217676"/>
    </source>
</evidence>
<feature type="compositionally biased region" description="Low complexity" evidence="1">
    <location>
        <begin position="29"/>
        <end position="56"/>
    </location>
</feature>
<protein>
    <submittedName>
        <fullName evidence="2">DNA polymerase I</fullName>
    </submittedName>
</protein>
<gene>
    <name evidence="2" type="ORF">SLA_7079</name>
</gene>